<sequence length="41" mass="4827">MIALTLPEIRRLLVALVLTTSHGADHIWTWSHWRRRGHPLD</sequence>
<proteinExistence type="predicted"/>
<keyword evidence="2" id="KW-1185">Reference proteome</keyword>
<dbReference type="EMBL" id="NGAF01000029">
    <property type="protein sequence ID" value="OXR40605.1"/>
    <property type="molecule type" value="Genomic_DNA"/>
</dbReference>
<name>A0A231GVM1_9NOCA</name>
<protein>
    <submittedName>
        <fullName evidence="1">Uncharacterized protein</fullName>
    </submittedName>
</protein>
<organism evidence="1 2">
    <name type="scientific">Nocardia cerradoensis</name>
    <dbReference type="NCBI Taxonomy" id="85688"/>
    <lineage>
        <taxon>Bacteria</taxon>
        <taxon>Bacillati</taxon>
        <taxon>Actinomycetota</taxon>
        <taxon>Actinomycetes</taxon>
        <taxon>Mycobacteriales</taxon>
        <taxon>Nocardiaceae</taxon>
        <taxon>Nocardia</taxon>
    </lineage>
</organism>
<evidence type="ECO:0000313" key="2">
    <source>
        <dbReference type="Proteomes" id="UP000215506"/>
    </source>
</evidence>
<dbReference type="Proteomes" id="UP000215506">
    <property type="component" value="Unassembled WGS sequence"/>
</dbReference>
<accession>A0A231GVM1</accession>
<reference evidence="1 2" key="1">
    <citation type="submission" date="2017-07" db="EMBL/GenBank/DDBJ databases">
        <title>First draft Genome Sequence of Nocardia cerradoensis isolated from human infection.</title>
        <authorList>
            <person name="Carrasco G."/>
        </authorList>
    </citation>
    <scope>NUCLEOTIDE SEQUENCE [LARGE SCALE GENOMIC DNA]</scope>
    <source>
        <strain evidence="1 2">CNM20130759</strain>
    </source>
</reference>
<dbReference type="RefSeq" id="WP_255407288.1">
    <property type="nucleotide sequence ID" value="NZ_NGAF01000029.1"/>
</dbReference>
<gene>
    <name evidence="1" type="ORF">B7C42_07290</name>
</gene>
<comment type="caution">
    <text evidence="1">The sequence shown here is derived from an EMBL/GenBank/DDBJ whole genome shotgun (WGS) entry which is preliminary data.</text>
</comment>
<dbReference type="AlphaFoldDB" id="A0A231GVM1"/>
<evidence type="ECO:0000313" key="1">
    <source>
        <dbReference type="EMBL" id="OXR40605.1"/>
    </source>
</evidence>